<evidence type="ECO:0000256" key="4">
    <source>
        <dbReference type="ARBA" id="ARBA00023136"/>
    </source>
</evidence>
<keyword evidence="4 5" id="KW-0472">Membrane</keyword>
<dbReference type="PANTHER" id="PTHR11863">
    <property type="entry name" value="STEROL DESATURASE"/>
    <property type="match status" value="1"/>
</dbReference>
<dbReference type="GO" id="GO:0005789">
    <property type="term" value="C:endoplasmic reticulum membrane"/>
    <property type="evidence" value="ECO:0000318"/>
    <property type="project" value="GO_Central"/>
</dbReference>
<accession>F0ZCC6</accession>
<keyword evidence="2 5" id="KW-0812">Transmembrane</keyword>
<dbReference type="GO" id="GO:0005506">
    <property type="term" value="F:iron ion binding"/>
    <property type="evidence" value="ECO:0007669"/>
    <property type="project" value="InterPro"/>
</dbReference>
<evidence type="ECO:0000313" key="8">
    <source>
        <dbReference type="Proteomes" id="UP000001064"/>
    </source>
</evidence>
<dbReference type="GeneID" id="10502223"/>
<evidence type="ECO:0000313" key="7">
    <source>
        <dbReference type="EMBL" id="EGC38397.1"/>
    </source>
</evidence>
<evidence type="ECO:0000259" key="6">
    <source>
        <dbReference type="Pfam" id="PF04116"/>
    </source>
</evidence>
<dbReference type="GO" id="GO:0000254">
    <property type="term" value="F:C-4 methylsterol oxidase activity"/>
    <property type="evidence" value="ECO:0000318"/>
    <property type="project" value="GO_Central"/>
</dbReference>
<reference evidence="8" key="1">
    <citation type="journal article" date="2011" name="Genome Biol.">
        <title>Comparative genomics of the social amoebae Dictyostelium discoideum and Dictyostelium purpureum.</title>
        <authorList>
            <consortium name="US DOE Joint Genome Institute (JGI-PGF)"/>
            <person name="Sucgang R."/>
            <person name="Kuo A."/>
            <person name="Tian X."/>
            <person name="Salerno W."/>
            <person name="Parikh A."/>
            <person name="Feasley C.L."/>
            <person name="Dalin E."/>
            <person name="Tu H."/>
            <person name="Huang E."/>
            <person name="Barry K."/>
            <person name="Lindquist E."/>
            <person name="Shapiro H."/>
            <person name="Bruce D."/>
            <person name="Schmutz J."/>
            <person name="Salamov A."/>
            <person name="Fey P."/>
            <person name="Gaudet P."/>
            <person name="Anjard C."/>
            <person name="Babu M.M."/>
            <person name="Basu S."/>
            <person name="Bushmanova Y."/>
            <person name="van der Wel H."/>
            <person name="Katoh-Kurasawa M."/>
            <person name="Dinh C."/>
            <person name="Coutinho P.M."/>
            <person name="Saito T."/>
            <person name="Elias M."/>
            <person name="Schaap P."/>
            <person name="Kay R.R."/>
            <person name="Henrissat B."/>
            <person name="Eichinger L."/>
            <person name="Rivero F."/>
            <person name="Putnam N.H."/>
            <person name="West C.M."/>
            <person name="Loomis W.F."/>
            <person name="Chisholm R.L."/>
            <person name="Shaulsky G."/>
            <person name="Strassmann J.E."/>
            <person name="Queller D.C."/>
            <person name="Kuspa A."/>
            <person name="Grigoriev I.V."/>
        </authorList>
    </citation>
    <scope>NUCLEOTIDE SEQUENCE [LARGE SCALE GENOMIC DNA]</scope>
    <source>
        <strain evidence="8">QSDP1</strain>
    </source>
</reference>
<dbReference type="InParanoid" id="F0ZCC6"/>
<feature type="transmembrane region" description="Helical" evidence="5">
    <location>
        <begin position="25"/>
        <end position="48"/>
    </location>
</feature>
<evidence type="ECO:0000256" key="2">
    <source>
        <dbReference type="ARBA" id="ARBA00022692"/>
    </source>
</evidence>
<dbReference type="RefSeq" id="XP_003285058.1">
    <property type="nucleotide sequence ID" value="XM_003285010.1"/>
</dbReference>
<dbReference type="KEGG" id="dpp:DICPUDRAFT_76018"/>
<dbReference type="OrthoDB" id="1658724at2759"/>
<sequence length="251" mass="30049">MNNILSIYLQPFWNSFLDKFDEDNLLFYGSLFLHFFSFIVFIIPFILLDKIPYFNKYKIQKNKKNDNNIKKISFILFYHLLLDIPLMYTMRPLLKYLGYKVRAPLPTITSLLFSTFLSFLFDDFFSYFIHRLLHTPFFYKKIHKAHHNISAPSGLHGETAHPVEVITYGALTFFGTSLYQRDLFTFWFIITVKIYETIETQSGYEIPWLPTKLIPFWGGSKFHDYHHKYFKGNYAPTFTYLDKLFGTFKKE</sequence>
<dbReference type="InterPro" id="IPR006694">
    <property type="entry name" value="Fatty_acid_hydroxylase"/>
</dbReference>
<dbReference type="Pfam" id="PF04116">
    <property type="entry name" value="FA_hydroxylase"/>
    <property type="match status" value="1"/>
</dbReference>
<evidence type="ECO:0000256" key="5">
    <source>
        <dbReference type="SAM" id="Phobius"/>
    </source>
</evidence>
<feature type="transmembrane region" description="Helical" evidence="5">
    <location>
        <begin position="108"/>
        <end position="129"/>
    </location>
</feature>
<keyword evidence="3 5" id="KW-1133">Transmembrane helix</keyword>
<dbReference type="GO" id="GO:0016126">
    <property type="term" value="P:sterol biosynthetic process"/>
    <property type="evidence" value="ECO:0000318"/>
    <property type="project" value="GO_Central"/>
</dbReference>
<dbReference type="eggNOG" id="KOG0873">
    <property type="taxonomic scope" value="Eukaryota"/>
</dbReference>
<feature type="domain" description="Fatty acid hydroxylase" evidence="6">
    <location>
        <begin position="116"/>
        <end position="247"/>
    </location>
</feature>
<dbReference type="OMA" id="WCAFTGN"/>
<comment type="subcellular location">
    <subcellularLocation>
        <location evidence="1">Membrane</location>
    </subcellularLocation>
</comment>
<feature type="transmembrane region" description="Helical" evidence="5">
    <location>
        <begin position="69"/>
        <end position="88"/>
    </location>
</feature>
<dbReference type="STRING" id="5786.F0ZCC6"/>
<proteinExistence type="predicted"/>
<keyword evidence="8" id="KW-1185">Reference proteome</keyword>
<name>F0ZCC6_DICPU</name>
<dbReference type="EMBL" id="GL870977">
    <property type="protein sequence ID" value="EGC38397.1"/>
    <property type="molecule type" value="Genomic_DNA"/>
</dbReference>
<dbReference type="Proteomes" id="UP000001064">
    <property type="component" value="Unassembled WGS sequence"/>
</dbReference>
<evidence type="ECO:0000256" key="1">
    <source>
        <dbReference type="ARBA" id="ARBA00004370"/>
    </source>
</evidence>
<dbReference type="InterPro" id="IPR050307">
    <property type="entry name" value="Sterol_Desaturase_Related"/>
</dbReference>
<dbReference type="VEuPathDB" id="AmoebaDB:DICPUDRAFT_76018"/>
<dbReference type="AlphaFoldDB" id="F0ZCC6"/>
<protein>
    <recommendedName>
        <fullName evidence="6">Fatty acid hydroxylase domain-containing protein</fullName>
    </recommendedName>
</protein>
<gene>
    <name evidence="7" type="ORF">DICPUDRAFT_76018</name>
</gene>
<organism evidence="7 8">
    <name type="scientific">Dictyostelium purpureum</name>
    <name type="common">Slime mold</name>
    <dbReference type="NCBI Taxonomy" id="5786"/>
    <lineage>
        <taxon>Eukaryota</taxon>
        <taxon>Amoebozoa</taxon>
        <taxon>Evosea</taxon>
        <taxon>Eumycetozoa</taxon>
        <taxon>Dictyostelia</taxon>
        <taxon>Dictyosteliales</taxon>
        <taxon>Dictyosteliaceae</taxon>
        <taxon>Dictyostelium</taxon>
    </lineage>
</organism>
<evidence type="ECO:0000256" key="3">
    <source>
        <dbReference type="ARBA" id="ARBA00022989"/>
    </source>
</evidence>